<reference evidence="3" key="1">
    <citation type="submission" date="2021-12" db="EMBL/GenBank/DDBJ databases">
        <authorList>
            <person name="King R."/>
        </authorList>
    </citation>
    <scope>NUCLEOTIDE SEQUENCE</scope>
</reference>
<feature type="coiled-coil region" evidence="1">
    <location>
        <begin position="251"/>
        <end position="298"/>
    </location>
</feature>
<dbReference type="AlphaFoldDB" id="A0A9P0BAG9"/>
<evidence type="ECO:0000313" key="4">
    <source>
        <dbReference type="Proteomes" id="UP001154078"/>
    </source>
</evidence>
<feature type="domain" description="Myb/SANT-like DNA-binding" evidence="2">
    <location>
        <begin position="30"/>
        <end position="115"/>
    </location>
</feature>
<evidence type="ECO:0000259" key="2">
    <source>
        <dbReference type="Pfam" id="PF13837"/>
    </source>
</evidence>
<dbReference type="Proteomes" id="UP001154078">
    <property type="component" value="Chromosome 6"/>
</dbReference>
<evidence type="ECO:0000313" key="3">
    <source>
        <dbReference type="EMBL" id="CAH0559232.1"/>
    </source>
</evidence>
<proteinExistence type="predicted"/>
<keyword evidence="4" id="KW-1185">Reference proteome</keyword>
<gene>
    <name evidence="3" type="ORF">MELIAE_LOCUS9359</name>
</gene>
<dbReference type="InterPro" id="IPR044822">
    <property type="entry name" value="Myb_DNA-bind_4"/>
</dbReference>
<evidence type="ECO:0000256" key="1">
    <source>
        <dbReference type="SAM" id="Coils"/>
    </source>
</evidence>
<name>A0A9P0BAG9_BRAAE</name>
<dbReference type="EMBL" id="OV121137">
    <property type="protein sequence ID" value="CAH0559232.1"/>
    <property type="molecule type" value="Genomic_DNA"/>
</dbReference>
<dbReference type="PANTHER" id="PTHR43694">
    <property type="entry name" value="RIBONUCLEASE J"/>
    <property type="match status" value="1"/>
</dbReference>
<accession>A0A9P0BAG9</accession>
<sequence>MEKSTEENKTTLEETVHGAPKVTTPTRNFKFDPEWVQVLINLRMKYAKLFTRHRNSASDGWKLVYEELKESGAPQYITMANIKKKWMNLMARFRQIKNSVVDDQSVTWPYFEQINRAFGTKYSPKPGEDLDKKSDSSLLNAINNDERQNFIRKLIELRYNHRHLFTGKKYTARYGWMIIRTLLQCEDRYSVEQLSKCWQNLVQRYKQLLRHESTVNITWPYFQLMHNWFSEDTAPKTDGIKSTIDSTQNIIEGELGNLNEKTEENEELKIKISREIVFAKLSDQINNVKIKQDLLNNEILRSLKNIEHMLTEHTCVCNNTPSNSSK</sequence>
<dbReference type="PANTHER" id="PTHR43694:SF1">
    <property type="entry name" value="RIBONUCLEASE J"/>
    <property type="match status" value="1"/>
</dbReference>
<dbReference type="Pfam" id="PF13837">
    <property type="entry name" value="Myb_DNA-bind_4"/>
    <property type="match status" value="1"/>
</dbReference>
<protein>
    <recommendedName>
        <fullName evidence="2">Myb/SANT-like DNA-binding domain-containing protein</fullName>
    </recommendedName>
</protein>
<keyword evidence="1" id="KW-0175">Coiled coil</keyword>
<organism evidence="3 4">
    <name type="scientific">Brassicogethes aeneus</name>
    <name type="common">Rape pollen beetle</name>
    <name type="synonym">Meligethes aeneus</name>
    <dbReference type="NCBI Taxonomy" id="1431903"/>
    <lineage>
        <taxon>Eukaryota</taxon>
        <taxon>Metazoa</taxon>
        <taxon>Ecdysozoa</taxon>
        <taxon>Arthropoda</taxon>
        <taxon>Hexapoda</taxon>
        <taxon>Insecta</taxon>
        <taxon>Pterygota</taxon>
        <taxon>Neoptera</taxon>
        <taxon>Endopterygota</taxon>
        <taxon>Coleoptera</taxon>
        <taxon>Polyphaga</taxon>
        <taxon>Cucujiformia</taxon>
        <taxon>Nitidulidae</taxon>
        <taxon>Meligethinae</taxon>
        <taxon>Brassicogethes</taxon>
    </lineage>
</organism>
<dbReference type="OrthoDB" id="8902093at2759"/>